<dbReference type="AlphaFoldDB" id="A0A3Q3M6D1"/>
<dbReference type="Proteomes" id="UP000261640">
    <property type="component" value="Unplaced"/>
</dbReference>
<protein>
    <submittedName>
        <fullName evidence="1">Uncharacterized protein</fullName>
    </submittedName>
</protein>
<reference evidence="1" key="1">
    <citation type="submission" date="2025-08" db="UniProtKB">
        <authorList>
            <consortium name="Ensembl"/>
        </authorList>
    </citation>
    <scope>IDENTIFICATION</scope>
</reference>
<sequence length="113" mass="12494">IHSPAQSKQRGTNQEGICPFSMATERGAVKLSKISLCVNRGLRGEPRDPAWARLSCLPGLFLNPFFTLSVIALLSFHCPSLSQINFLSLCRLPHCEQIPHCEDTGTFLQNITL</sequence>
<organism evidence="1 2">
    <name type="scientific">Mastacembelus armatus</name>
    <name type="common">zig-zag eel</name>
    <dbReference type="NCBI Taxonomy" id="205130"/>
    <lineage>
        <taxon>Eukaryota</taxon>
        <taxon>Metazoa</taxon>
        <taxon>Chordata</taxon>
        <taxon>Craniata</taxon>
        <taxon>Vertebrata</taxon>
        <taxon>Euteleostomi</taxon>
        <taxon>Actinopterygii</taxon>
        <taxon>Neopterygii</taxon>
        <taxon>Teleostei</taxon>
        <taxon>Neoteleostei</taxon>
        <taxon>Acanthomorphata</taxon>
        <taxon>Anabantaria</taxon>
        <taxon>Synbranchiformes</taxon>
        <taxon>Mastacembelidae</taxon>
        <taxon>Mastacembelus</taxon>
    </lineage>
</organism>
<name>A0A3Q3M6D1_9TELE</name>
<keyword evidence="2" id="KW-1185">Reference proteome</keyword>
<dbReference type="Ensembl" id="ENSMAMT00000017251.2">
    <property type="protein sequence ID" value="ENSMAMP00000016799.2"/>
    <property type="gene ID" value="ENSMAMG00000011368.2"/>
</dbReference>
<proteinExistence type="predicted"/>
<accession>A0A3Q3M6D1</accession>
<evidence type="ECO:0000313" key="2">
    <source>
        <dbReference type="Proteomes" id="UP000261640"/>
    </source>
</evidence>
<dbReference type="InParanoid" id="A0A3Q3M6D1"/>
<evidence type="ECO:0000313" key="1">
    <source>
        <dbReference type="Ensembl" id="ENSMAMP00000016799.2"/>
    </source>
</evidence>
<reference evidence="1" key="2">
    <citation type="submission" date="2025-09" db="UniProtKB">
        <authorList>
            <consortium name="Ensembl"/>
        </authorList>
    </citation>
    <scope>IDENTIFICATION</scope>
</reference>